<organism evidence="5 6">
    <name type="scientific">Aedes aegypti</name>
    <name type="common">Yellowfever mosquito</name>
    <name type="synonym">Culex aegypti</name>
    <dbReference type="NCBI Taxonomy" id="7159"/>
    <lineage>
        <taxon>Eukaryota</taxon>
        <taxon>Metazoa</taxon>
        <taxon>Ecdysozoa</taxon>
        <taxon>Arthropoda</taxon>
        <taxon>Hexapoda</taxon>
        <taxon>Insecta</taxon>
        <taxon>Pterygota</taxon>
        <taxon>Neoptera</taxon>
        <taxon>Endopterygota</taxon>
        <taxon>Diptera</taxon>
        <taxon>Nematocera</taxon>
        <taxon>Culicoidea</taxon>
        <taxon>Culicidae</taxon>
        <taxon>Culicinae</taxon>
        <taxon>Aedini</taxon>
        <taxon>Aedes</taxon>
        <taxon>Stegomyia</taxon>
    </lineage>
</organism>
<name>A0A1S4F9H7_AEDAE</name>
<accession>A0A1S4F9H7</accession>
<gene>
    <name evidence="5" type="ORF">AaeL_AAEL004987</name>
</gene>
<reference evidence="5" key="3">
    <citation type="submission" date="2012-09" db="EMBL/GenBank/DDBJ databases">
        <authorList>
            <consortium name="VectorBase"/>
        </authorList>
    </citation>
    <scope>NUCLEOTIDE SEQUENCE</scope>
    <source>
        <strain evidence="5">Liverpool</strain>
    </source>
</reference>
<protein>
    <submittedName>
        <fullName evidence="5">AAEL004987-PA</fullName>
    </submittedName>
</protein>
<feature type="chain" id="PRO_5036497445" evidence="4">
    <location>
        <begin position="17"/>
        <end position="256"/>
    </location>
</feature>
<dbReference type="Gene3D" id="3.15.10.30">
    <property type="entry name" value="Haemolymph juvenile hormone binding protein"/>
    <property type="match status" value="1"/>
</dbReference>
<reference evidence="5" key="2">
    <citation type="journal article" date="2007" name="Science">
        <title>Genome sequence of Aedes aegypti, a major arbovirus vector.</title>
        <authorList>
            <person name="Nene V."/>
            <person name="Wortman J.R."/>
            <person name="Lawson D."/>
            <person name="Haas B."/>
            <person name="Kodira C."/>
            <person name="Tu Z.J."/>
            <person name="Loftus B."/>
            <person name="Xi Z."/>
            <person name="Megy K."/>
            <person name="Grabherr M."/>
            <person name="Ren Q."/>
            <person name="Zdobnov E.M."/>
            <person name="Lobo N.F."/>
            <person name="Campbell K.S."/>
            <person name="Brown S.E."/>
            <person name="Bonaldo M.F."/>
            <person name="Zhu J."/>
            <person name="Sinkins S.P."/>
            <person name="Hogenkamp D.G."/>
            <person name="Amedeo P."/>
            <person name="Arensburger P."/>
            <person name="Atkinson P.W."/>
            <person name="Bidwell S."/>
            <person name="Biedler J."/>
            <person name="Birney E."/>
            <person name="Bruggner R.V."/>
            <person name="Costas J."/>
            <person name="Coy M.R."/>
            <person name="Crabtree J."/>
            <person name="Crawford M."/>
            <person name="Debruyn B."/>
            <person name="Decaprio D."/>
            <person name="Eiglmeier K."/>
            <person name="Eisenstadt E."/>
            <person name="El-Dorry H."/>
            <person name="Gelbart W.M."/>
            <person name="Gomes S.L."/>
            <person name="Hammond M."/>
            <person name="Hannick L.I."/>
            <person name="Hogan J.R."/>
            <person name="Holmes M.H."/>
            <person name="Jaffe D."/>
            <person name="Johnston J.S."/>
            <person name="Kennedy R.C."/>
            <person name="Koo H."/>
            <person name="Kravitz S."/>
            <person name="Kriventseva E.V."/>
            <person name="Kulp D."/>
            <person name="Labutti K."/>
            <person name="Lee E."/>
            <person name="Li S."/>
            <person name="Lovin D.D."/>
            <person name="Mao C."/>
            <person name="Mauceli E."/>
            <person name="Menck C.F."/>
            <person name="Miller J.R."/>
            <person name="Montgomery P."/>
            <person name="Mori A."/>
            <person name="Nascimento A.L."/>
            <person name="Naveira H.F."/>
            <person name="Nusbaum C."/>
            <person name="O'leary S."/>
            <person name="Orvis J."/>
            <person name="Pertea M."/>
            <person name="Quesneville H."/>
            <person name="Reidenbach K.R."/>
            <person name="Rogers Y.H."/>
            <person name="Roth C.W."/>
            <person name="Schneider J.R."/>
            <person name="Schatz M."/>
            <person name="Shumway M."/>
            <person name="Stanke M."/>
            <person name="Stinson E.O."/>
            <person name="Tubio J.M."/>
            <person name="Vanzee J.P."/>
            <person name="Verjovski-Almeida S."/>
            <person name="Werner D."/>
            <person name="White O."/>
            <person name="Wyder S."/>
            <person name="Zeng Q."/>
            <person name="Zhao Q."/>
            <person name="Zhao Y."/>
            <person name="Hill C.A."/>
            <person name="Raikhel A.S."/>
            <person name="Soares M.B."/>
            <person name="Knudson D.L."/>
            <person name="Lee N.H."/>
            <person name="Galagan J."/>
            <person name="Salzberg S.L."/>
            <person name="Paulsen I.T."/>
            <person name="Dimopoulos G."/>
            <person name="Collins F.H."/>
            <person name="Birren B."/>
            <person name="Fraser-Liggett C.M."/>
            <person name="Severson D.W."/>
        </authorList>
    </citation>
    <scope>NUCLEOTIDE SEQUENCE [LARGE SCALE GENOMIC DNA]</scope>
    <source>
        <strain evidence="5">Liverpool</strain>
    </source>
</reference>
<dbReference type="PANTHER" id="PTHR11008:SF18">
    <property type="entry name" value="BCDNA.GH05536-RELATED"/>
    <property type="match status" value="1"/>
</dbReference>
<dbReference type="Proteomes" id="UP000682892">
    <property type="component" value="Unassembled WGS sequence"/>
</dbReference>
<proteinExistence type="inferred from homology"/>
<comment type="similarity">
    <text evidence="3">Belongs to the TO family.</text>
</comment>
<evidence type="ECO:0000256" key="2">
    <source>
        <dbReference type="ARBA" id="ARBA00023108"/>
    </source>
</evidence>
<dbReference type="PANTHER" id="PTHR11008">
    <property type="entry name" value="PROTEIN TAKEOUT-LIKE PROTEIN"/>
    <property type="match status" value="1"/>
</dbReference>
<sequence>MKVLVLLCAVCALTSAIEFQDNPEVELPSFMRICNRNDPELGQCIKDSIQRLLPELANGIPAIGFPAIEPFSQDSNYFEYKNQQMHGSLHLKNAKTYGLSRAQIRDVRATADDGSLRMEVDVYFPKVITEGKYKGEGRFNAIKVVSKGYFNVTTSDVSATWRISGRTTQRQGEEYLLIDKFDMTPEVGDMKVYATGLFPDPGLNQVALDFVNQYWPSLYKQMLPETRQSWEPMMLDIVNKMFNRVPYRRLLPKAEA</sequence>
<evidence type="ECO:0000256" key="1">
    <source>
        <dbReference type="ARBA" id="ARBA00022729"/>
    </source>
</evidence>
<evidence type="ECO:0000256" key="3">
    <source>
        <dbReference type="ARBA" id="ARBA00060902"/>
    </source>
</evidence>
<evidence type="ECO:0000313" key="5">
    <source>
        <dbReference type="EMBL" id="EAT43581.1"/>
    </source>
</evidence>
<dbReference type="InterPro" id="IPR038606">
    <property type="entry name" value="To_sf"/>
</dbReference>
<reference evidence="5" key="1">
    <citation type="submission" date="2005-10" db="EMBL/GenBank/DDBJ databases">
        <authorList>
            <person name="Loftus B.J."/>
            <person name="Nene V.M."/>
            <person name="Hannick L.I."/>
            <person name="Bidwell S."/>
            <person name="Haas B."/>
            <person name="Amedeo P."/>
            <person name="Orvis J."/>
            <person name="Wortman J.R."/>
            <person name="White O.R."/>
            <person name="Salzberg S."/>
            <person name="Shumway M."/>
            <person name="Koo H."/>
            <person name="Zhao Y."/>
            <person name="Holmes M."/>
            <person name="Miller J."/>
            <person name="Schatz M."/>
            <person name="Pop M."/>
            <person name="Pai G."/>
            <person name="Utterback T."/>
            <person name="Rogers Y.-H."/>
            <person name="Kravitz S."/>
            <person name="Fraser C.M."/>
        </authorList>
    </citation>
    <scope>NUCLEOTIDE SEQUENCE</scope>
    <source>
        <strain evidence="5">Liverpool</strain>
    </source>
</reference>
<dbReference type="FunFam" id="3.15.10.30:FF:000001">
    <property type="entry name" value="Takeout-like protein 1"/>
    <property type="match status" value="1"/>
</dbReference>
<dbReference type="HOGENOM" id="CLU_069908_2_0_1"/>
<dbReference type="KEGG" id="aag:5565773"/>
<dbReference type="OrthoDB" id="8196554at2759"/>
<dbReference type="Pfam" id="PF06585">
    <property type="entry name" value="JHBP"/>
    <property type="match status" value="1"/>
</dbReference>
<keyword evidence="2" id="KW-0090">Biological rhythms</keyword>
<dbReference type="AlphaFoldDB" id="A0A1S4F9H7"/>
<evidence type="ECO:0000256" key="4">
    <source>
        <dbReference type="SAM" id="SignalP"/>
    </source>
</evidence>
<dbReference type="GO" id="GO:0005615">
    <property type="term" value="C:extracellular space"/>
    <property type="evidence" value="ECO:0007669"/>
    <property type="project" value="TreeGrafter"/>
</dbReference>
<dbReference type="OMA" id="DMRIYAN"/>
<dbReference type="SMART" id="SM00700">
    <property type="entry name" value="JHBP"/>
    <property type="match status" value="1"/>
</dbReference>
<feature type="signal peptide" evidence="4">
    <location>
        <begin position="1"/>
        <end position="16"/>
    </location>
</feature>
<dbReference type="EMBL" id="CH477322">
    <property type="protein sequence ID" value="EAT43581.1"/>
    <property type="molecule type" value="Genomic_DNA"/>
</dbReference>
<keyword evidence="1 4" id="KW-0732">Signal</keyword>
<dbReference type="GO" id="GO:0007623">
    <property type="term" value="P:circadian rhythm"/>
    <property type="evidence" value="ECO:0007669"/>
    <property type="project" value="UniProtKB-ARBA"/>
</dbReference>
<evidence type="ECO:0000313" key="6">
    <source>
        <dbReference type="Proteomes" id="UP000682892"/>
    </source>
</evidence>
<dbReference type="InterPro" id="IPR010562">
    <property type="entry name" value="Haemolymph_juvenile_hormone-bd"/>
</dbReference>